<keyword evidence="2" id="KW-0813">Transport</keyword>
<dbReference type="GO" id="GO:0031460">
    <property type="term" value="P:glycine betaine transport"/>
    <property type="evidence" value="ECO:0007669"/>
    <property type="project" value="TreeGrafter"/>
</dbReference>
<organism evidence="7 8">
    <name type="scientific">Candidatus Syntrophocurvum alkaliphilum</name>
    <dbReference type="NCBI Taxonomy" id="2293317"/>
    <lineage>
        <taxon>Bacteria</taxon>
        <taxon>Bacillati</taxon>
        <taxon>Bacillota</taxon>
        <taxon>Clostridia</taxon>
        <taxon>Eubacteriales</taxon>
        <taxon>Syntrophomonadaceae</taxon>
        <taxon>Candidatus Syntrophocurvum</taxon>
    </lineage>
</organism>
<dbReference type="GO" id="GO:0005275">
    <property type="term" value="F:amine transmembrane transporter activity"/>
    <property type="evidence" value="ECO:0007669"/>
    <property type="project" value="TreeGrafter"/>
</dbReference>
<dbReference type="GO" id="GO:0043190">
    <property type="term" value="C:ATP-binding cassette (ABC) transporter complex"/>
    <property type="evidence" value="ECO:0007669"/>
    <property type="project" value="InterPro"/>
</dbReference>
<dbReference type="AlphaFoldDB" id="A0A6I6DCK2"/>
<comment type="subcellular location">
    <subcellularLocation>
        <location evidence="1">Cell membrane</location>
    </subcellularLocation>
</comment>
<dbReference type="Gene3D" id="3.40.190.10">
    <property type="entry name" value="Periplasmic binding protein-like II"/>
    <property type="match status" value="1"/>
</dbReference>
<dbReference type="GO" id="GO:0015871">
    <property type="term" value="P:choline transport"/>
    <property type="evidence" value="ECO:0007669"/>
    <property type="project" value="TreeGrafter"/>
</dbReference>
<gene>
    <name evidence="7" type="ORF">SYNTR_0442</name>
</gene>
<dbReference type="SUPFAM" id="SSF53850">
    <property type="entry name" value="Periplasmic binding protein-like II"/>
    <property type="match status" value="1"/>
</dbReference>
<feature type="signal peptide" evidence="5">
    <location>
        <begin position="1"/>
        <end position="25"/>
    </location>
</feature>
<dbReference type="GO" id="GO:0015226">
    <property type="term" value="F:carnitine transmembrane transporter activity"/>
    <property type="evidence" value="ECO:0007669"/>
    <property type="project" value="TreeGrafter"/>
</dbReference>
<dbReference type="KEGG" id="salq:SYNTR_0442"/>
<evidence type="ECO:0000256" key="3">
    <source>
        <dbReference type="ARBA" id="ARBA00022475"/>
    </source>
</evidence>
<keyword evidence="3" id="KW-1003">Cell membrane</keyword>
<feature type="domain" description="ABC-type glycine betaine transport system substrate-binding" evidence="6">
    <location>
        <begin position="39"/>
        <end position="286"/>
    </location>
</feature>
<keyword evidence="4" id="KW-0472">Membrane</keyword>
<keyword evidence="8" id="KW-1185">Reference proteome</keyword>
<keyword evidence="5" id="KW-0732">Signal</keyword>
<dbReference type="RefSeq" id="WP_197079157.1">
    <property type="nucleotide sequence ID" value="NZ_CP046457.1"/>
</dbReference>
<dbReference type="Proteomes" id="UP000426444">
    <property type="component" value="Chromosome"/>
</dbReference>
<protein>
    <submittedName>
        <fullName evidence="7">Glycine betaine ABC transporter, substrate-binding protein OtaC</fullName>
    </submittedName>
</protein>
<dbReference type="Gene3D" id="3.40.190.100">
    <property type="entry name" value="Glycine betaine-binding periplasmic protein, domain 2"/>
    <property type="match status" value="1"/>
</dbReference>
<dbReference type="Pfam" id="PF04069">
    <property type="entry name" value="OpuAC"/>
    <property type="match status" value="1"/>
</dbReference>
<evidence type="ECO:0000256" key="5">
    <source>
        <dbReference type="SAM" id="SignalP"/>
    </source>
</evidence>
<accession>A0A6I6DCK2</accession>
<dbReference type="CDD" id="cd13639">
    <property type="entry name" value="PBP2_OpuAC_like"/>
    <property type="match status" value="1"/>
</dbReference>
<evidence type="ECO:0000313" key="8">
    <source>
        <dbReference type="Proteomes" id="UP000426444"/>
    </source>
</evidence>
<evidence type="ECO:0000259" key="6">
    <source>
        <dbReference type="Pfam" id="PF04069"/>
    </source>
</evidence>
<evidence type="ECO:0000256" key="4">
    <source>
        <dbReference type="ARBA" id="ARBA00023136"/>
    </source>
</evidence>
<proteinExistence type="predicted"/>
<dbReference type="EMBL" id="CP046457">
    <property type="protein sequence ID" value="QGT99035.1"/>
    <property type="molecule type" value="Genomic_DNA"/>
</dbReference>
<dbReference type="PROSITE" id="PS51257">
    <property type="entry name" value="PROKAR_LIPOPROTEIN"/>
    <property type="match status" value="1"/>
</dbReference>
<evidence type="ECO:0000313" key="7">
    <source>
        <dbReference type="EMBL" id="QGT99035.1"/>
    </source>
</evidence>
<dbReference type="PANTHER" id="PTHR47737">
    <property type="entry name" value="GLYCINE BETAINE/PROLINE BETAINE TRANSPORT SYSTEM PERMEASE PROTEIN PROW"/>
    <property type="match status" value="1"/>
</dbReference>
<feature type="chain" id="PRO_5039035455" evidence="5">
    <location>
        <begin position="26"/>
        <end position="296"/>
    </location>
</feature>
<dbReference type="InterPro" id="IPR007210">
    <property type="entry name" value="ABC_Gly_betaine_transp_sub-bd"/>
</dbReference>
<sequence length="296" mass="32304">MMLKKQSKLLALIALIMFATVSVMGCGPADDPDVPDVQDVTLLYVEWDCANATTHIMAHILENEIGGYNVETMPLAASAMYTGLATGDGDAMVTAWLPVTHAEYMDQYGDQIEDLGPAMEGAVLGLVAPEYAEFNSIEELPDYVDELNGEIVGIDPGAGVMGLTEDLIVEYGLDEAGFELVEGSDATMTAALDRAISNEEPVVVTGWAPHWKFGSYDLKILEDPKLILGEEETINNLVRQGLQEDLPEVYELLSNHYWTPDDLGDAMVMVEEMGDTQAAAEQWVAENQDLVNQWLP</sequence>
<dbReference type="PANTHER" id="PTHR47737:SF1">
    <property type="entry name" value="GLYCINE BETAINE_PROLINE BETAINE TRANSPORT SYSTEM PERMEASE PROTEIN PROW"/>
    <property type="match status" value="1"/>
</dbReference>
<evidence type="ECO:0000256" key="1">
    <source>
        <dbReference type="ARBA" id="ARBA00004236"/>
    </source>
</evidence>
<name>A0A6I6DCK2_9FIRM</name>
<evidence type="ECO:0000256" key="2">
    <source>
        <dbReference type="ARBA" id="ARBA00022448"/>
    </source>
</evidence>
<reference evidence="8" key="1">
    <citation type="journal article" date="2019" name="Microbiology">
        <title>Complete Genome Sequence of an Uncultured Bacterium of the Candidate Phylum Bipolaricaulota.</title>
        <authorList>
            <person name="Kadnikov V.V."/>
            <person name="Mardanov A.V."/>
            <person name="Beletsky A.V."/>
            <person name="Frank Y.A."/>
            <person name="Karnachuk O.V."/>
            <person name="Ravin N.V."/>
        </authorList>
    </citation>
    <scope>NUCLEOTIDE SEQUENCE [LARGE SCALE GENOMIC DNA]</scope>
</reference>